<dbReference type="EMBL" id="BARS01002006">
    <property type="protein sequence ID" value="GAF79676.1"/>
    <property type="molecule type" value="Genomic_DNA"/>
</dbReference>
<comment type="caution">
    <text evidence="1">The sequence shown here is derived from an EMBL/GenBank/DDBJ whole genome shotgun (WGS) entry which is preliminary data.</text>
</comment>
<proteinExistence type="predicted"/>
<name>X0SX10_9ZZZZ</name>
<gene>
    <name evidence="1" type="ORF">S01H1_03726</name>
</gene>
<protein>
    <submittedName>
        <fullName evidence="1">Uncharacterized protein</fullName>
    </submittedName>
</protein>
<dbReference type="AlphaFoldDB" id="X0SX10"/>
<evidence type="ECO:0000313" key="1">
    <source>
        <dbReference type="EMBL" id="GAF79676.1"/>
    </source>
</evidence>
<reference evidence="1" key="1">
    <citation type="journal article" date="2014" name="Front. Microbiol.">
        <title>High frequency of phylogenetically diverse reductive dehalogenase-homologous genes in deep subseafloor sedimentary metagenomes.</title>
        <authorList>
            <person name="Kawai M."/>
            <person name="Futagami T."/>
            <person name="Toyoda A."/>
            <person name="Takaki Y."/>
            <person name="Nishi S."/>
            <person name="Hori S."/>
            <person name="Arai W."/>
            <person name="Tsubouchi T."/>
            <person name="Morono Y."/>
            <person name="Uchiyama I."/>
            <person name="Ito T."/>
            <person name="Fujiyama A."/>
            <person name="Inagaki F."/>
            <person name="Takami H."/>
        </authorList>
    </citation>
    <scope>NUCLEOTIDE SEQUENCE</scope>
    <source>
        <strain evidence="1">Expedition CK06-06</strain>
    </source>
</reference>
<accession>X0SX10</accession>
<organism evidence="1">
    <name type="scientific">marine sediment metagenome</name>
    <dbReference type="NCBI Taxonomy" id="412755"/>
    <lineage>
        <taxon>unclassified sequences</taxon>
        <taxon>metagenomes</taxon>
        <taxon>ecological metagenomes</taxon>
    </lineage>
</organism>
<sequence length="49" mass="5938">MFRNSVKLIVQEIEDKVKRELIHDEKLKIAKRLLDKNKYKINKTINKSK</sequence>